<evidence type="ECO:0000313" key="3">
    <source>
        <dbReference type="EMBL" id="SER98688.1"/>
    </source>
</evidence>
<gene>
    <name evidence="3" type="ORF">SAMN04488023_1242</name>
</gene>
<dbReference type="PANTHER" id="PTHR13947:SF37">
    <property type="entry name" value="LD18367P"/>
    <property type="match status" value="1"/>
</dbReference>
<dbReference type="RefSeq" id="WP_090886455.1">
    <property type="nucleotide sequence ID" value="NZ_FOGG01000024.1"/>
</dbReference>
<protein>
    <submittedName>
        <fullName evidence="3">Predicted N-acetyltransferase YhbS</fullName>
    </submittedName>
</protein>
<dbReference type="OrthoDB" id="9792929at2"/>
<dbReference type="Proteomes" id="UP000199572">
    <property type="component" value="Unassembled WGS sequence"/>
</dbReference>
<dbReference type="Pfam" id="PF00583">
    <property type="entry name" value="Acetyltransf_1"/>
    <property type="match status" value="1"/>
</dbReference>
<evidence type="ECO:0000259" key="2">
    <source>
        <dbReference type="PROSITE" id="PS51186"/>
    </source>
</evidence>
<dbReference type="InterPro" id="IPR050769">
    <property type="entry name" value="NAT_camello-type"/>
</dbReference>
<dbReference type="CDD" id="cd04301">
    <property type="entry name" value="NAT_SF"/>
    <property type="match status" value="1"/>
</dbReference>
<accession>A0A1H9TNP2</accession>
<evidence type="ECO:0000256" key="1">
    <source>
        <dbReference type="ARBA" id="ARBA00022679"/>
    </source>
</evidence>
<dbReference type="AlphaFoldDB" id="A0A1H9TNP2"/>
<name>A0A1H9TNP2_9SPHI</name>
<keyword evidence="4" id="KW-1185">Reference proteome</keyword>
<dbReference type="PANTHER" id="PTHR13947">
    <property type="entry name" value="GNAT FAMILY N-ACETYLTRANSFERASE"/>
    <property type="match status" value="1"/>
</dbReference>
<dbReference type="GO" id="GO:0008080">
    <property type="term" value="F:N-acetyltransferase activity"/>
    <property type="evidence" value="ECO:0007669"/>
    <property type="project" value="InterPro"/>
</dbReference>
<evidence type="ECO:0000313" key="4">
    <source>
        <dbReference type="Proteomes" id="UP000199572"/>
    </source>
</evidence>
<reference evidence="3 4" key="1">
    <citation type="submission" date="2016-10" db="EMBL/GenBank/DDBJ databases">
        <authorList>
            <person name="de Groot N.N."/>
        </authorList>
    </citation>
    <scope>NUCLEOTIDE SEQUENCE [LARGE SCALE GENOMIC DNA]</scope>
    <source>
        <strain evidence="3 4">DSM 18610</strain>
    </source>
</reference>
<keyword evidence="1 3" id="KW-0808">Transferase</keyword>
<proteinExistence type="predicted"/>
<dbReference type="InterPro" id="IPR016181">
    <property type="entry name" value="Acyl_CoA_acyltransferase"/>
</dbReference>
<sequence length="142" mass="16143">MIEIRKMGLGDSDAITQLTEQLGYPSNSGKIIKRIKILLATPGNCAFVALIDRQVVGWIHAFHTLRIESDPFVEIAGLVVDINHRNKQIGKNLIKEVMDWAKNFDIQTIKVRCNIIREDSHVFYQKAGFSLSKTQKVFEMKS</sequence>
<dbReference type="STRING" id="390241.SAMN04488023_1242"/>
<dbReference type="SUPFAM" id="SSF55729">
    <property type="entry name" value="Acyl-CoA N-acyltransferases (Nat)"/>
    <property type="match status" value="1"/>
</dbReference>
<organism evidence="3 4">
    <name type="scientific">Pedobacter rhizosphaerae</name>
    <dbReference type="NCBI Taxonomy" id="390241"/>
    <lineage>
        <taxon>Bacteria</taxon>
        <taxon>Pseudomonadati</taxon>
        <taxon>Bacteroidota</taxon>
        <taxon>Sphingobacteriia</taxon>
        <taxon>Sphingobacteriales</taxon>
        <taxon>Sphingobacteriaceae</taxon>
        <taxon>Pedobacter</taxon>
    </lineage>
</organism>
<dbReference type="EMBL" id="FOGG01000024">
    <property type="protein sequence ID" value="SER98688.1"/>
    <property type="molecule type" value="Genomic_DNA"/>
</dbReference>
<dbReference type="InterPro" id="IPR000182">
    <property type="entry name" value="GNAT_dom"/>
</dbReference>
<dbReference type="Gene3D" id="3.40.630.30">
    <property type="match status" value="1"/>
</dbReference>
<feature type="domain" description="N-acetyltransferase" evidence="2">
    <location>
        <begin position="2"/>
        <end position="142"/>
    </location>
</feature>
<dbReference type="PROSITE" id="PS51186">
    <property type="entry name" value="GNAT"/>
    <property type="match status" value="1"/>
</dbReference>